<dbReference type="Pfam" id="PF13559">
    <property type="entry name" value="DUF4129"/>
    <property type="match status" value="1"/>
</dbReference>
<dbReference type="InParanoid" id="W0RHU2"/>
<dbReference type="InterPro" id="IPR025403">
    <property type="entry name" value="TgpA-like_C"/>
</dbReference>
<feature type="transmembrane region" description="Helical" evidence="1">
    <location>
        <begin position="55"/>
        <end position="77"/>
    </location>
</feature>
<accession>W0RHU2</accession>
<feature type="domain" description="Protein-glutamine gamma-glutamyltransferase-like C-terminal" evidence="2">
    <location>
        <begin position="121"/>
        <end position="189"/>
    </location>
</feature>
<keyword evidence="1" id="KW-0472">Membrane</keyword>
<dbReference type="AlphaFoldDB" id="W0RHU2"/>
<dbReference type="Proteomes" id="UP000019151">
    <property type="component" value="Chromosome"/>
</dbReference>
<dbReference type="KEGG" id="gba:J421_2460"/>
<evidence type="ECO:0000256" key="1">
    <source>
        <dbReference type="SAM" id="Phobius"/>
    </source>
</evidence>
<dbReference type="EMBL" id="CP007128">
    <property type="protein sequence ID" value="AHG89997.1"/>
    <property type="molecule type" value="Genomic_DNA"/>
</dbReference>
<organism evidence="3 4">
    <name type="scientific">Gemmatirosa kalamazoonensis</name>
    <dbReference type="NCBI Taxonomy" id="861299"/>
    <lineage>
        <taxon>Bacteria</taxon>
        <taxon>Pseudomonadati</taxon>
        <taxon>Gemmatimonadota</taxon>
        <taxon>Gemmatimonadia</taxon>
        <taxon>Gemmatimonadales</taxon>
        <taxon>Gemmatimonadaceae</taxon>
        <taxon>Gemmatirosa</taxon>
    </lineage>
</organism>
<name>W0RHU2_9BACT</name>
<evidence type="ECO:0000313" key="3">
    <source>
        <dbReference type="EMBL" id="AHG89997.1"/>
    </source>
</evidence>
<gene>
    <name evidence="3" type="ORF">J421_2460</name>
</gene>
<evidence type="ECO:0000259" key="2">
    <source>
        <dbReference type="Pfam" id="PF13559"/>
    </source>
</evidence>
<keyword evidence="1" id="KW-1133">Transmembrane helix</keyword>
<dbReference type="RefSeq" id="WP_025411472.1">
    <property type="nucleotide sequence ID" value="NZ_CP007128.1"/>
</dbReference>
<evidence type="ECO:0000313" key="4">
    <source>
        <dbReference type="Proteomes" id="UP000019151"/>
    </source>
</evidence>
<sequence length="205" mass="22193">MLPPAADTAVRAALEATFRQRAYDRTVRETLWSKILAWLARLMELIRGEAQRSPLLTWALVATVGALAALGVARWWWLARRRSEAAGGAIDGARGAAAADPWRVAATLAAAGAFTDAAHALYAALLARLARHERLSLHPSKTAGDYARDLRGLGSRAFAPFREFARDYDRVVYGLGTCDGAQFARLLDAANRTLPLGDAKSPRRG</sequence>
<keyword evidence="4" id="KW-1185">Reference proteome</keyword>
<reference evidence="3 4" key="1">
    <citation type="journal article" date="2014" name="Genome Announc.">
        <title>Genome Sequence and Methylome of Soil Bacterium Gemmatirosa kalamazoonensis KBS708T, a Member of the Rarely Cultivated Gemmatimonadetes Phylum.</title>
        <authorList>
            <person name="Debruyn J.M."/>
            <person name="Radosevich M."/>
            <person name="Wommack K.E."/>
            <person name="Polson S.W."/>
            <person name="Hauser L.J."/>
            <person name="Fawaz M.N."/>
            <person name="Korlach J."/>
            <person name="Tsai Y.C."/>
        </authorList>
    </citation>
    <scope>NUCLEOTIDE SEQUENCE [LARGE SCALE GENOMIC DNA]</scope>
    <source>
        <strain evidence="3 4">KBS708</strain>
    </source>
</reference>
<dbReference type="STRING" id="861299.J421_2460"/>
<dbReference type="HOGENOM" id="CLU_1335923_0_0_0"/>
<protein>
    <recommendedName>
        <fullName evidence="2">Protein-glutamine gamma-glutamyltransferase-like C-terminal domain-containing protein</fullName>
    </recommendedName>
</protein>
<keyword evidence="1" id="KW-0812">Transmembrane</keyword>
<proteinExistence type="predicted"/>